<evidence type="ECO:0000313" key="1">
    <source>
        <dbReference type="EMBL" id="PWI22747.1"/>
    </source>
</evidence>
<protein>
    <submittedName>
        <fullName evidence="1">Uncharacterized protein</fullName>
    </submittedName>
</protein>
<reference evidence="1 2" key="1">
    <citation type="submission" date="2018-05" db="EMBL/GenBank/DDBJ databases">
        <title>Kurthia sibirica genome sequence.</title>
        <authorList>
            <person name="Maclea K.S."/>
            <person name="Goen A.E."/>
        </authorList>
    </citation>
    <scope>NUCLEOTIDE SEQUENCE [LARGE SCALE GENOMIC DNA]</scope>
    <source>
        <strain evidence="1 2">ATCC 49154</strain>
    </source>
</reference>
<sequence>MPTNKLTIVPVTLDPITDEYLPSSSLQSPSSPSCMIKTANAEISFFNGVDERIIQTIMKELNKQ</sequence>
<comment type="caution">
    <text evidence="1">The sequence shown here is derived from an EMBL/GenBank/DDBJ whole genome shotgun (WGS) entry which is preliminary data.</text>
</comment>
<dbReference type="OrthoDB" id="2736337at2"/>
<organism evidence="1 2">
    <name type="scientific">Kurthia sibirica</name>
    <dbReference type="NCBI Taxonomy" id="202750"/>
    <lineage>
        <taxon>Bacteria</taxon>
        <taxon>Bacillati</taxon>
        <taxon>Bacillota</taxon>
        <taxon>Bacilli</taxon>
        <taxon>Bacillales</taxon>
        <taxon>Caryophanaceae</taxon>
        <taxon>Kurthia</taxon>
    </lineage>
</organism>
<dbReference type="RefSeq" id="WP_109307500.1">
    <property type="nucleotide sequence ID" value="NZ_BJUF01000105.1"/>
</dbReference>
<dbReference type="Proteomes" id="UP000245938">
    <property type="component" value="Unassembled WGS sequence"/>
</dbReference>
<dbReference type="EMBL" id="QFVR01000051">
    <property type="protein sequence ID" value="PWI22747.1"/>
    <property type="molecule type" value="Genomic_DNA"/>
</dbReference>
<evidence type="ECO:0000313" key="2">
    <source>
        <dbReference type="Proteomes" id="UP000245938"/>
    </source>
</evidence>
<proteinExistence type="predicted"/>
<name>A0A2U3ADZ8_9BACL</name>
<dbReference type="AlphaFoldDB" id="A0A2U3ADZ8"/>
<keyword evidence="2" id="KW-1185">Reference proteome</keyword>
<gene>
    <name evidence="1" type="ORF">DEX24_16695</name>
</gene>
<accession>A0A2U3ADZ8</accession>